<reference evidence="3" key="1">
    <citation type="submission" date="2019-04" db="EMBL/GenBank/DDBJ databases">
        <title>Evolution of Biomass-Degrading Anaerobic Consortia Revealed by Metagenomics.</title>
        <authorList>
            <person name="Peng X."/>
        </authorList>
    </citation>
    <scope>NUCLEOTIDE SEQUENCE</scope>
    <source>
        <strain evidence="3">SIG14</strain>
    </source>
</reference>
<keyword evidence="2" id="KW-0812">Transmembrane</keyword>
<proteinExistence type="predicted"/>
<dbReference type="EMBL" id="SUTG01000008">
    <property type="protein sequence ID" value="MBE6512108.1"/>
    <property type="molecule type" value="Genomic_DNA"/>
</dbReference>
<evidence type="ECO:0000313" key="3">
    <source>
        <dbReference type="EMBL" id="MBE6512108.1"/>
    </source>
</evidence>
<dbReference type="Proteomes" id="UP000732619">
    <property type="component" value="Unassembled WGS sequence"/>
</dbReference>
<sequence length="137" mass="15909">MREDNFETKLIQKEEKRNTEEITATKEKKSNTEEITSTKEKKSNTEEITSTKEEKRKNEEMTEPEEEELTLANKIIVAIGYICSIAIPVVGLVYGIILLMVKNEPTIYRKHAPYIIIISIILCFIIALIEMIYYHII</sequence>
<feature type="transmembrane region" description="Helical" evidence="2">
    <location>
        <begin position="75"/>
        <end position="101"/>
    </location>
</feature>
<evidence type="ECO:0000256" key="2">
    <source>
        <dbReference type="SAM" id="Phobius"/>
    </source>
</evidence>
<evidence type="ECO:0000256" key="1">
    <source>
        <dbReference type="SAM" id="MobiDB-lite"/>
    </source>
</evidence>
<organism evidence="3 4">
    <name type="scientific">Methanobrevibacter olleyae</name>
    <dbReference type="NCBI Taxonomy" id="294671"/>
    <lineage>
        <taxon>Archaea</taxon>
        <taxon>Methanobacteriati</taxon>
        <taxon>Methanobacteriota</taxon>
        <taxon>Methanomada group</taxon>
        <taxon>Methanobacteria</taxon>
        <taxon>Methanobacteriales</taxon>
        <taxon>Methanobacteriaceae</taxon>
        <taxon>Methanobrevibacter</taxon>
    </lineage>
</organism>
<accession>A0A8T3VUK5</accession>
<feature type="transmembrane region" description="Helical" evidence="2">
    <location>
        <begin position="113"/>
        <end position="136"/>
    </location>
</feature>
<evidence type="ECO:0000313" key="4">
    <source>
        <dbReference type="Proteomes" id="UP000732619"/>
    </source>
</evidence>
<protein>
    <submittedName>
        <fullName evidence="3">Uncharacterized protein</fullName>
    </submittedName>
</protein>
<name>A0A8T3VUK5_METOL</name>
<comment type="caution">
    <text evidence="3">The sequence shown here is derived from an EMBL/GenBank/DDBJ whole genome shotgun (WGS) entry which is preliminary data.</text>
</comment>
<feature type="region of interest" description="Disordered" evidence="1">
    <location>
        <begin position="1"/>
        <end position="64"/>
    </location>
</feature>
<feature type="compositionally biased region" description="Basic and acidic residues" evidence="1">
    <location>
        <begin position="1"/>
        <end position="60"/>
    </location>
</feature>
<dbReference type="AlphaFoldDB" id="A0A8T3VUK5"/>
<keyword evidence="2" id="KW-0472">Membrane</keyword>
<gene>
    <name evidence="3" type="ORF">E7Z75_03000</name>
</gene>
<keyword evidence="2" id="KW-1133">Transmembrane helix</keyword>